<proteinExistence type="predicted"/>
<dbReference type="EMBL" id="JAKOGI010000010">
    <property type="protein sequence ID" value="KAJ8451202.1"/>
    <property type="molecule type" value="Genomic_DNA"/>
</dbReference>
<gene>
    <name evidence="3" type="ORF">Cgig2_013974</name>
</gene>
<dbReference type="Pfam" id="PF03350">
    <property type="entry name" value="UPF0114"/>
    <property type="match status" value="1"/>
</dbReference>
<evidence type="ECO:0008006" key="5">
    <source>
        <dbReference type="Google" id="ProtNLM"/>
    </source>
</evidence>
<dbReference type="PANTHER" id="PTHR31721:SF1">
    <property type="entry name" value="OS07G0656700 PROTEIN"/>
    <property type="match status" value="1"/>
</dbReference>
<dbReference type="AlphaFoldDB" id="A0A9Q1KZ65"/>
<sequence>MAILAVGSSISPTPYFSASQSTRIKGPTRSTKHFGLFRSRIVSLSSPLPDSQRPPTTSQGHGENLSPPHSFPAKSIGDTPSSQGPKFGTYAVANPNGNPAARLSQSTESSIERRIRSDPGSSRRSLSPVIYDFRFLALLAIGGSLAGSLLCFLNGCVYIVEAYKTYWNYCLKGIHGGQMVLRLVEAIDVYLAGTVMLIFAMGLYGLFISNIPPNEHPTVDRALKDSSLFGMFALKERPRWMKISSLDELKTKVGHVIVMILLVKMFERSKMVTIATGLDLLSYSVCIFLSSASLYVLHNLHKSESD</sequence>
<dbReference type="Proteomes" id="UP001153076">
    <property type="component" value="Unassembled WGS sequence"/>
</dbReference>
<evidence type="ECO:0000256" key="2">
    <source>
        <dbReference type="SAM" id="Phobius"/>
    </source>
</evidence>
<feature type="region of interest" description="Disordered" evidence="1">
    <location>
        <begin position="45"/>
        <end position="124"/>
    </location>
</feature>
<reference evidence="3" key="1">
    <citation type="submission" date="2022-04" db="EMBL/GenBank/DDBJ databases">
        <title>Carnegiea gigantea Genome sequencing and assembly v2.</title>
        <authorList>
            <person name="Copetti D."/>
            <person name="Sanderson M.J."/>
            <person name="Burquez A."/>
            <person name="Wojciechowski M.F."/>
        </authorList>
    </citation>
    <scope>NUCLEOTIDE SEQUENCE</scope>
    <source>
        <strain evidence="3">SGP5-SGP5p</strain>
        <tissue evidence="3">Aerial part</tissue>
    </source>
</reference>
<dbReference type="OrthoDB" id="1935713at2759"/>
<keyword evidence="2" id="KW-1133">Transmembrane helix</keyword>
<organism evidence="3 4">
    <name type="scientific">Carnegiea gigantea</name>
    <dbReference type="NCBI Taxonomy" id="171969"/>
    <lineage>
        <taxon>Eukaryota</taxon>
        <taxon>Viridiplantae</taxon>
        <taxon>Streptophyta</taxon>
        <taxon>Embryophyta</taxon>
        <taxon>Tracheophyta</taxon>
        <taxon>Spermatophyta</taxon>
        <taxon>Magnoliopsida</taxon>
        <taxon>eudicotyledons</taxon>
        <taxon>Gunneridae</taxon>
        <taxon>Pentapetalae</taxon>
        <taxon>Caryophyllales</taxon>
        <taxon>Cactineae</taxon>
        <taxon>Cactaceae</taxon>
        <taxon>Cactoideae</taxon>
        <taxon>Echinocereeae</taxon>
        <taxon>Carnegiea</taxon>
    </lineage>
</organism>
<keyword evidence="2" id="KW-0472">Membrane</keyword>
<dbReference type="PANTHER" id="PTHR31721">
    <property type="entry name" value="OS06G0710300 PROTEIN"/>
    <property type="match status" value="1"/>
</dbReference>
<dbReference type="InterPro" id="IPR005134">
    <property type="entry name" value="UPF0114"/>
</dbReference>
<protein>
    <recommendedName>
        <fullName evidence="5">Structural constituent of ribosome</fullName>
    </recommendedName>
</protein>
<name>A0A9Q1KZ65_9CARY</name>
<evidence type="ECO:0000313" key="3">
    <source>
        <dbReference type="EMBL" id="KAJ8451202.1"/>
    </source>
</evidence>
<evidence type="ECO:0000313" key="4">
    <source>
        <dbReference type="Proteomes" id="UP001153076"/>
    </source>
</evidence>
<accession>A0A9Q1KZ65</accession>
<evidence type="ECO:0000256" key="1">
    <source>
        <dbReference type="SAM" id="MobiDB-lite"/>
    </source>
</evidence>
<feature type="transmembrane region" description="Helical" evidence="2">
    <location>
        <begin position="133"/>
        <end position="160"/>
    </location>
</feature>
<feature type="transmembrane region" description="Helical" evidence="2">
    <location>
        <begin position="272"/>
        <end position="297"/>
    </location>
</feature>
<feature type="compositionally biased region" description="Polar residues" evidence="1">
    <location>
        <begin position="45"/>
        <end position="61"/>
    </location>
</feature>
<feature type="transmembrane region" description="Helical" evidence="2">
    <location>
        <begin position="189"/>
        <end position="207"/>
    </location>
</feature>
<keyword evidence="4" id="KW-1185">Reference proteome</keyword>
<comment type="caution">
    <text evidence="3">The sequence shown here is derived from an EMBL/GenBank/DDBJ whole genome shotgun (WGS) entry which is preliminary data.</text>
</comment>
<keyword evidence="2" id="KW-0812">Transmembrane</keyword>